<protein>
    <submittedName>
        <fullName evidence="2">Uncharacterized protein</fullName>
    </submittedName>
</protein>
<feature type="region of interest" description="Disordered" evidence="1">
    <location>
        <begin position="14"/>
        <end position="44"/>
    </location>
</feature>
<keyword evidence="3" id="KW-1185">Reference proteome</keyword>
<dbReference type="OrthoDB" id="6913304at2759"/>
<dbReference type="Proteomes" id="UP000663880">
    <property type="component" value="Unassembled WGS sequence"/>
</dbReference>
<accession>A0A821XLX1</accession>
<gene>
    <name evidence="2" type="ORF">PMACD_LOCUS14696</name>
</gene>
<evidence type="ECO:0000313" key="3">
    <source>
        <dbReference type="Proteomes" id="UP000663880"/>
    </source>
</evidence>
<dbReference type="AlphaFoldDB" id="A0A821XLX1"/>
<evidence type="ECO:0000256" key="1">
    <source>
        <dbReference type="SAM" id="MobiDB-lite"/>
    </source>
</evidence>
<organism evidence="2 3">
    <name type="scientific">Pieris macdunnoughi</name>
    <dbReference type="NCBI Taxonomy" id="345717"/>
    <lineage>
        <taxon>Eukaryota</taxon>
        <taxon>Metazoa</taxon>
        <taxon>Ecdysozoa</taxon>
        <taxon>Arthropoda</taxon>
        <taxon>Hexapoda</taxon>
        <taxon>Insecta</taxon>
        <taxon>Pterygota</taxon>
        <taxon>Neoptera</taxon>
        <taxon>Endopterygota</taxon>
        <taxon>Lepidoptera</taxon>
        <taxon>Glossata</taxon>
        <taxon>Ditrysia</taxon>
        <taxon>Papilionoidea</taxon>
        <taxon>Pieridae</taxon>
        <taxon>Pierinae</taxon>
        <taxon>Pieris</taxon>
    </lineage>
</organism>
<name>A0A821XLX1_9NEOP</name>
<evidence type="ECO:0000313" key="2">
    <source>
        <dbReference type="EMBL" id="CAF4940630.1"/>
    </source>
</evidence>
<reference evidence="2" key="1">
    <citation type="submission" date="2021-02" db="EMBL/GenBank/DDBJ databases">
        <authorList>
            <person name="Steward A R."/>
        </authorList>
    </citation>
    <scope>NUCLEOTIDE SEQUENCE</scope>
</reference>
<proteinExistence type="predicted"/>
<dbReference type="EMBL" id="CAJOBZ010000066">
    <property type="protein sequence ID" value="CAF4940630.1"/>
    <property type="molecule type" value="Genomic_DNA"/>
</dbReference>
<sequence length="104" mass="11951">MCSISNWEKEIEYHKGKDKNGASAPSPDRSGRHASRPHKMDSEVRDRIKHHIASFPADQSHYSRNNNAHKLYLSPLLNVTKMYNINIEMCCAGNLLDKFKIKNL</sequence>
<comment type="caution">
    <text evidence="2">The sequence shown here is derived from an EMBL/GenBank/DDBJ whole genome shotgun (WGS) entry which is preliminary data.</text>
</comment>